<accession>A0A3E4T2D9</accession>
<proteinExistence type="predicted"/>
<organism evidence="1 2">
    <name type="scientific">Phocaeicola vulgatus</name>
    <name type="common">Bacteroides vulgatus</name>
    <dbReference type="NCBI Taxonomy" id="821"/>
    <lineage>
        <taxon>Bacteria</taxon>
        <taxon>Pseudomonadati</taxon>
        <taxon>Bacteroidota</taxon>
        <taxon>Bacteroidia</taxon>
        <taxon>Bacteroidales</taxon>
        <taxon>Bacteroidaceae</taxon>
        <taxon>Phocaeicola</taxon>
    </lineage>
</organism>
<sequence>MQMYELEPLISNLHRKDRNSWEQARMVAYVIAQCNSTKKLKPTDIMQFTWDSDTIGETSISNEDIKRLKEKAKQYTTHN</sequence>
<evidence type="ECO:0000313" key="2">
    <source>
        <dbReference type="Proteomes" id="UP000261278"/>
    </source>
</evidence>
<dbReference type="AlphaFoldDB" id="A0A3E4T2D9"/>
<gene>
    <name evidence="1" type="ORF">DXC44_12085</name>
</gene>
<name>A0A3E4T2D9_PHOVU</name>
<evidence type="ECO:0000313" key="1">
    <source>
        <dbReference type="EMBL" id="RGL85279.1"/>
    </source>
</evidence>
<comment type="caution">
    <text evidence="1">The sequence shown here is derived from an EMBL/GenBank/DDBJ whole genome shotgun (WGS) entry which is preliminary data.</text>
</comment>
<reference evidence="1 2" key="1">
    <citation type="submission" date="2018-08" db="EMBL/GenBank/DDBJ databases">
        <title>A genome reference for cultivated species of the human gut microbiota.</title>
        <authorList>
            <person name="Zou Y."/>
            <person name="Xue W."/>
            <person name="Luo G."/>
        </authorList>
    </citation>
    <scope>NUCLEOTIDE SEQUENCE [LARGE SCALE GENOMIC DNA]</scope>
    <source>
        <strain evidence="1 2">TF05-18</strain>
    </source>
</reference>
<dbReference type="Proteomes" id="UP000261278">
    <property type="component" value="Unassembled WGS sequence"/>
</dbReference>
<dbReference type="EMBL" id="QSSN01000013">
    <property type="protein sequence ID" value="RGL85279.1"/>
    <property type="molecule type" value="Genomic_DNA"/>
</dbReference>
<protein>
    <submittedName>
        <fullName evidence="1">Uncharacterized protein</fullName>
    </submittedName>
</protein>